<comment type="similarity">
    <text evidence="11 14">Belongs to the SoxA family.</text>
</comment>
<keyword evidence="9 14" id="KW-0249">Electron transport</keyword>
<evidence type="ECO:0000256" key="18">
    <source>
        <dbReference type="SAM" id="SignalP"/>
    </source>
</evidence>
<keyword evidence="3 14" id="KW-0813">Transport</keyword>
<dbReference type="AlphaFoldDB" id="A0A1N6DWX5"/>
<keyword evidence="21" id="KW-1185">Reference proteome</keyword>
<keyword evidence="7 18" id="KW-0732">Signal</keyword>
<evidence type="ECO:0000256" key="17">
    <source>
        <dbReference type="PIRSR" id="PIRSR038455-3"/>
    </source>
</evidence>
<proteinExistence type="inferred from homology"/>
<keyword evidence="5 14" id="KW-0808">Transferase</keyword>
<evidence type="ECO:0000256" key="2">
    <source>
        <dbReference type="ARBA" id="ARBA00011530"/>
    </source>
</evidence>
<dbReference type="NCBIfam" id="TIGR04484">
    <property type="entry name" value="thiosulf_SoxA"/>
    <property type="match status" value="1"/>
</dbReference>
<dbReference type="GO" id="GO:0046872">
    <property type="term" value="F:metal ion binding"/>
    <property type="evidence" value="ECO:0007669"/>
    <property type="project" value="UniProtKB-KW"/>
</dbReference>
<evidence type="ECO:0000259" key="19">
    <source>
        <dbReference type="Pfam" id="PF21342"/>
    </source>
</evidence>
<dbReference type="GO" id="GO:0016669">
    <property type="term" value="F:oxidoreductase activity, acting on a sulfur group of donors, cytochrome as acceptor"/>
    <property type="evidence" value="ECO:0007669"/>
    <property type="project" value="InterPro"/>
</dbReference>
<dbReference type="RefSeq" id="WP_074200768.1">
    <property type="nucleotide sequence ID" value="NZ_FSRE01000001.1"/>
</dbReference>
<evidence type="ECO:0000256" key="10">
    <source>
        <dbReference type="ARBA" id="ARBA00023004"/>
    </source>
</evidence>
<dbReference type="PIRSF" id="PIRSF038455">
    <property type="entry name" value="SoxA"/>
    <property type="match status" value="1"/>
</dbReference>
<dbReference type="GO" id="GO:0009055">
    <property type="term" value="F:electron transfer activity"/>
    <property type="evidence" value="ECO:0007669"/>
    <property type="project" value="InterPro"/>
</dbReference>
<evidence type="ECO:0000256" key="11">
    <source>
        <dbReference type="ARBA" id="ARBA00025746"/>
    </source>
</evidence>
<comment type="catalytic activity">
    <reaction evidence="12 14">
        <text>L-cysteinyl-[SoxY protein] + thiosulfate + 2 Fe(III)-[cytochrome c] = S-sulfosulfanyl-L-cysteinyl-[SoxY protein] + 2 Fe(II)-[cytochrome c] + 2 H(+)</text>
        <dbReference type="Rhea" id="RHEA:56720"/>
        <dbReference type="Rhea" id="RHEA-COMP:10350"/>
        <dbReference type="Rhea" id="RHEA-COMP:14328"/>
        <dbReference type="Rhea" id="RHEA-COMP:14399"/>
        <dbReference type="Rhea" id="RHEA-COMP:14691"/>
        <dbReference type="ChEBI" id="CHEBI:15378"/>
        <dbReference type="ChEBI" id="CHEBI:29033"/>
        <dbReference type="ChEBI" id="CHEBI:29034"/>
        <dbReference type="ChEBI" id="CHEBI:29950"/>
        <dbReference type="ChEBI" id="CHEBI:33542"/>
        <dbReference type="ChEBI" id="CHEBI:139321"/>
        <dbReference type="EC" id="2.8.5.2"/>
    </reaction>
</comment>
<evidence type="ECO:0000256" key="3">
    <source>
        <dbReference type="ARBA" id="ARBA00022448"/>
    </source>
</evidence>
<feature type="domain" description="Cytochrome c" evidence="19">
    <location>
        <begin position="82"/>
        <end position="160"/>
    </location>
</feature>
<evidence type="ECO:0000256" key="13">
    <source>
        <dbReference type="ARBA" id="ARBA00048423"/>
    </source>
</evidence>
<feature type="binding site" description="axial binding residue" evidence="17">
    <location>
        <position position="238"/>
    </location>
    <ligand>
        <name>heme c</name>
        <dbReference type="ChEBI" id="CHEBI:61717"/>
        <label>2</label>
    </ligand>
    <ligandPart>
        <name>Fe</name>
        <dbReference type="ChEBI" id="CHEBI:18248"/>
    </ligandPart>
</feature>
<dbReference type="GO" id="GO:0016740">
    <property type="term" value="F:transferase activity"/>
    <property type="evidence" value="ECO:0007669"/>
    <property type="project" value="UniProtKB-KW"/>
</dbReference>
<dbReference type="InterPro" id="IPR036909">
    <property type="entry name" value="Cyt_c-like_dom_sf"/>
</dbReference>
<keyword evidence="10 14" id="KW-0408">Iron</keyword>
<evidence type="ECO:0000256" key="1">
    <source>
        <dbReference type="ARBA" id="ARBA00004418"/>
    </source>
</evidence>
<dbReference type="GO" id="GO:0070069">
    <property type="term" value="C:cytochrome complex"/>
    <property type="evidence" value="ECO:0007669"/>
    <property type="project" value="InterPro"/>
</dbReference>
<dbReference type="STRING" id="364032.SAMN05443662_0463"/>
<evidence type="ECO:0000256" key="7">
    <source>
        <dbReference type="ARBA" id="ARBA00022729"/>
    </source>
</evidence>
<evidence type="ECO:0000256" key="5">
    <source>
        <dbReference type="ARBA" id="ARBA00022679"/>
    </source>
</evidence>
<protein>
    <recommendedName>
        <fullName evidence="14">SoxAX cytochrome complex subunit A</fullName>
        <ecNumber evidence="14">2.8.5.2</ecNumber>
    </recommendedName>
    <alternativeName>
        <fullName evidence="14">Protein SoxA</fullName>
    </alternativeName>
    <alternativeName>
        <fullName evidence="14">Sulfur oxidizing protein A</fullName>
    </alternativeName>
    <alternativeName>
        <fullName evidence="14">Thiosulfate-oxidizing multienzyme system protein SoxA</fullName>
    </alternativeName>
</protein>
<feature type="chain" id="PRO_5012884591" description="SoxAX cytochrome complex subunit A" evidence="18">
    <location>
        <begin position="24"/>
        <end position="280"/>
    </location>
</feature>
<dbReference type="EMBL" id="FSRE01000001">
    <property type="protein sequence ID" value="SIN75295.1"/>
    <property type="molecule type" value="Genomic_DNA"/>
</dbReference>
<feature type="signal peptide" evidence="18">
    <location>
        <begin position="1"/>
        <end position="23"/>
    </location>
</feature>
<sequence length="280" mass="31671">MKKTLLLTALSAGALTMAANAYADNVDPEKDRKQLVDFIMAKAPKVSFEDYRLGAYIYNADKRAQYEAVNEFPPYLDAIDAGEALWEKDKAVYEKCFGSDVSKIRPKYPYFDDKRGEVVTLELAINECRQNAGLKPFKWGTGDIARLSAYLAYNARGQKINVKIDSEGARKAYNEGRYLFTRPHGQLNLSCAKCHAYNAGRRARANILSSALGHTTHFPVWRAKWNHLGTLHKRYTGCMKNMRWDPKTVGGAQSEAFRNLEFFEAYLSNGLPIDGPDYRE</sequence>
<dbReference type="Pfam" id="PF21342">
    <property type="entry name" value="SoxA-TsdA_cyt-c"/>
    <property type="match status" value="1"/>
</dbReference>
<evidence type="ECO:0000256" key="12">
    <source>
        <dbReference type="ARBA" id="ARBA00048077"/>
    </source>
</evidence>
<evidence type="ECO:0000256" key="6">
    <source>
        <dbReference type="ARBA" id="ARBA00022723"/>
    </source>
</evidence>
<feature type="binding site" description="covalent" evidence="16">
    <location>
        <position position="191"/>
    </location>
    <ligand>
        <name>heme c</name>
        <dbReference type="ChEBI" id="CHEBI:61717"/>
        <label>2</label>
    </ligand>
</feature>
<comment type="subcellular location">
    <subcellularLocation>
        <location evidence="1 14">Periplasm</location>
    </subcellularLocation>
</comment>
<evidence type="ECO:0000256" key="8">
    <source>
        <dbReference type="ARBA" id="ARBA00022764"/>
    </source>
</evidence>
<dbReference type="SUPFAM" id="SSF46626">
    <property type="entry name" value="Cytochrome c"/>
    <property type="match status" value="2"/>
</dbReference>
<evidence type="ECO:0000313" key="20">
    <source>
        <dbReference type="EMBL" id="SIN75295.1"/>
    </source>
</evidence>
<dbReference type="InterPro" id="IPR025710">
    <property type="entry name" value="SoxA"/>
</dbReference>
<gene>
    <name evidence="20" type="ORF">SAMN05443662_0463</name>
</gene>
<feature type="binding site" description="covalent" evidence="16">
    <location>
        <position position="96"/>
    </location>
    <ligand>
        <name>heme c</name>
        <dbReference type="ChEBI" id="CHEBI:61717"/>
        <label>1</label>
    </ligand>
</feature>
<dbReference type="Proteomes" id="UP000198461">
    <property type="component" value="Unassembled WGS sequence"/>
</dbReference>
<evidence type="ECO:0000313" key="21">
    <source>
        <dbReference type="Proteomes" id="UP000198461"/>
    </source>
</evidence>
<dbReference type="GO" id="GO:0042597">
    <property type="term" value="C:periplasmic space"/>
    <property type="evidence" value="ECO:0007669"/>
    <property type="project" value="UniProtKB-SubCell"/>
</dbReference>
<keyword evidence="4 14" id="KW-0349">Heme</keyword>
<evidence type="ECO:0000256" key="4">
    <source>
        <dbReference type="ARBA" id="ARBA00022617"/>
    </source>
</evidence>
<evidence type="ECO:0000256" key="16">
    <source>
        <dbReference type="PIRSR" id="PIRSR038455-2"/>
    </source>
</evidence>
<evidence type="ECO:0000256" key="15">
    <source>
        <dbReference type="PIRSR" id="PIRSR038455-1"/>
    </source>
</evidence>
<feature type="binding site" description="axial binding residue" evidence="17">
    <location>
        <position position="128"/>
    </location>
    <ligand>
        <name>heme c</name>
        <dbReference type="ChEBI" id="CHEBI:61717"/>
        <label>1</label>
    </ligand>
    <ligandPart>
        <name>Fe</name>
        <dbReference type="ChEBI" id="CHEBI:18248"/>
    </ligandPart>
</feature>
<organism evidence="20 21">
    <name type="scientific">Sulfurivirga caldicuralii</name>
    <dbReference type="NCBI Taxonomy" id="364032"/>
    <lineage>
        <taxon>Bacteria</taxon>
        <taxon>Pseudomonadati</taxon>
        <taxon>Pseudomonadota</taxon>
        <taxon>Gammaproteobacteria</taxon>
        <taxon>Thiotrichales</taxon>
        <taxon>Piscirickettsiaceae</taxon>
        <taxon>Sulfurivirga</taxon>
    </lineage>
</organism>
<keyword evidence="8 14" id="KW-0574">Periplasm</keyword>
<dbReference type="EC" id="2.8.5.2" evidence="14"/>
<comment type="subunit">
    <text evidence="2 14">Heterodimer of SoxA and SoxX.</text>
</comment>
<dbReference type="OrthoDB" id="9808312at2"/>
<evidence type="ECO:0000256" key="14">
    <source>
        <dbReference type="PIRNR" id="PIRNR038455"/>
    </source>
</evidence>
<name>A0A1N6DWX5_9GAMM</name>
<dbReference type="GO" id="GO:0019417">
    <property type="term" value="P:sulfur oxidation"/>
    <property type="evidence" value="ECO:0007669"/>
    <property type="project" value="InterPro"/>
</dbReference>
<evidence type="ECO:0000256" key="9">
    <source>
        <dbReference type="ARBA" id="ARBA00022982"/>
    </source>
</evidence>
<comment type="cofactor">
    <cofactor evidence="16">
        <name>heme</name>
        <dbReference type="ChEBI" id="CHEBI:30413"/>
    </cofactor>
    <text evidence="16">Binds 2 heme groups per subunit.</text>
</comment>
<feature type="binding site" description="axial binding residue" evidence="17">
    <location>
        <position position="195"/>
    </location>
    <ligand>
        <name>heme c</name>
        <dbReference type="ChEBI" id="CHEBI:61717"/>
        <label>2</label>
    </ligand>
    <ligandPart>
        <name>Fe</name>
        <dbReference type="ChEBI" id="CHEBI:18248"/>
    </ligandPart>
</feature>
<feature type="active site" description="Cysteine persulfide intermediate" evidence="15">
    <location>
        <position position="238"/>
    </location>
</feature>
<comment type="catalytic activity">
    <reaction evidence="13 14">
        <text>S-sulfanyl-L-cysteinyl-[SoxY protein] + thiosulfate + 2 Fe(III)-[cytochrome c] = S-(2-sulfodisulfanyl)-L-cysteinyl-[SoxY protein] + 2 Fe(II)-[cytochrome c] + 2 H(+)</text>
        <dbReference type="Rhea" id="RHEA:51224"/>
        <dbReference type="Rhea" id="RHEA-COMP:10350"/>
        <dbReference type="Rhea" id="RHEA-COMP:14399"/>
        <dbReference type="Rhea" id="RHEA-COMP:14689"/>
        <dbReference type="Rhea" id="RHEA-COMP:14690"/>
        <dbReference type="ChEBI" id="CHEBI:15378"/>
        <dbReference type="ChEBI" id="CHEBI:29033"/>
        <dbReference type="ChEBI" id="CHEBI:29034"/>
        <dbReference type="ChEBI" id="CHEBI:33542"/>
        <dbReference type="ChEBI" id="CHEBI:61963"/>
        <dbReference type="ChEBI" id="CHEBI:140664"/>
        <dbReference type="EC" id="2.8.5.2"/>
    </reaction>
</comment>
<reference evidence="20 21" key="1">
    <citation type="submission" date="2016-11" db="EMBL/GenBank/DDBJ databases">
        <authorList>
            <person name="Jaros S."/>
            <person name="Januszkiewicz K."/>
            <person name="Wedrychowicz H."/>
        </authorList>
    </citation>
    <scope>NUCLEOTIDE SEQUENCE [LARGE SCALE GENOMIC DNA]</scope>
    <source>
        <strain evidence="20 21">DSM 17737</strain>
    </source>
</reference>
<accession>A0A1N6DWX5</accession>
<dbReference type="GO" id="GO:0020037">
    <property type="term" value="F:heme binding"/>
    <property type="evidence" value="ECO:0007669"/>
    <property type="project" value="InterPro"/>
</dbReference>
<dbReference type="InterPro" id="IPR009056">
    <property type="entry name" value="Cyt_c-like_dom"/>
</dbReference>
<feature type="binding site" evidence="16">
    <location>
        <position position="234"/>
    </location>
    <ligand>
        <name>substrate</name>
    </ligand>
</feature>
<feature type="binding site" description="covalent" evidence="16">
    <location>
        <position position="194"/>
    </location>
    <ligand>
        <name>heme c</name>
        <dbReference type="ChEBI" id="CHEBI:61717"/>
        <label>2</label>
    </ligand>
</feature>
<keyword evidence="6 14" id="KW-0479">Metal-binding</keyword>
<dbReference type="Gene3D" id="1.10.760.10">
    <property type="entry name" value="Cytochrome c-like domain"/>
    <property type="match status" value="2"/>
</dbReference>